<accession>X0UR68</accession>
<dbReference type="PANTHER" id="PTHR12302:SF3">
    <property type="entry name" value="SERINE_THREONINE-PROTEIN KINASE 31"/>
    <property type="match status" value="1"/>
</dbReference>
<dbReference type="GO" id="GO:0016787">
    <property type="term" value="F:hydrolase activity"/>
    <property type="evidence" value="ECO:0007669"/>
    <property type="project" value="UniProtKB-KW"/>
</dbReference>
<evidence type="ECO:0000256" key="1">
    <source>
        <dbReference type="ARBA" id="ARBA00022722"/>
    </source>
</evidence>
<dbReference type="EMBL" id="BARS01020516">
    <property type="protein sequence ID" value="GAG08195.1"/>
    <property type="molecule type" value="Genomic_DNA"/>
</dbReference>
<proteinExistence type="predicted"/>
<dbReference type="Gene3D" id="2.40.50.90">
    <property type="match status" value="1"/>
</dbReference>
<dbReference type="InterPro" id="IPR016071">
    <property type="entry name" value="Staphylococal_nuclease_OB-fold"/>
</dbReference>
<feature type="non-terminal residue" evidence="5">
    <location>
        <position position="214"/>
    </location>
</feature>
<dbReference type="PANTHER" id="PTHR12302">
    <property type="entry name" value="EBNA2 BINDING PROTEIN P100"/>
    <property type="match status" value="1"/>
</dbReference>
<evidence type="ECO:0000259" key="4">
    <source>
        <dbReference type="PROSITE" id="PS50830"/>
    </source>
</evidence>
<dbReference type="Pfam" id="PF00565">
    <property type="entry name" value="SNase"/>
    <property type="match status" value="1"/>
</dbReference>
<protein>
    <recommendedName>
        <fullName evidence="4">TNase-like domain-containing protein</fullName>
    </recommendedName>
</protein>
<name>X0UR68_9ZZZZ</name>
<keyword evidence="3" id="KW-0378">Hydrolase</keyword>
<dbReference type="SUPFAM" id="SSF50199">
    <property type="entry name" value="Staphylococcal nuclease"/>
    <property type="match status" value="1"/>
</dbReference>
<dbReference type="SMART" id="SM00318">
    <property type="entry name" value="SNc"/>
    <property type="match status" value="1"/>
</dbReference>
<dbReference type="GO" id="GO:0004519">
    <property type="term" value="F:endonuclease activity"/>
    <property type="evidence" value="ECO:0007669"/>
    <property type="project" value="UniProtKB-KW"/>
</dbReference>
<dbReference type="PROSITE" id="PS50830">
    <property type="entry name" value="TNASE_3"/>
    <property type="match status" value="1"/>
</dbReference>
<evidence type="ECO:0000256" key="3">
    <source>
        <dbReference type="ARBA" id="ARBA00022801"/>
    </source>
</evidence>
<sequence>MSKIFSSSFKLAVFLLIIFGCTSSNQKVIVVYDGDTFELQSGEKVRLLGINSPEIGEPGADIAKDFLEKLVLGKEVRLEKDSINRDKYERLLRYVYVRDLFVNARLIGKGYAEVRFYPPNFRYKKDFENLEEIAYRNRNGLWAFVVFQPPEITKVAEKLFPPEENVISWQDADKYYGKTMTVEGLIVRSYNSGNACFLNFHSDWRKYFTAVIFA</sequence>
<dbReference type="InterPro" id="IPR035437">
    <property type="entry name" value="SNase_OB-fold_sf"/>
</dbReference>
<keyword evidence="2" id="KW-0255">Endonuclease</keyword>
<dbReference type="AlphaFoldDB" id="X0UR68"/>
<reference evidence="5" key="1">
    <citation type="journal article" date="2014" name="Front. Microbiol.">
        <title>High frequency of phylogenetically diverse reductive dehalogenase-homologous genes in deep subseafloor sedimentary metagenomes.</title>
        <authorList>
            <person name="Kawai M."/>
            <person name="Futagami T."/>
            <person name="Toyoda A."/>
            <person name="Takaki Y."/>
            <person name="Nishi S."/>
            <person name="Hori S."/>
            <person name="Arai W."/>
            <person name="Tsubouchi T."/>
            <person name="Morono Y."/>
            <person name="Uchiyama I."/>
            <person name="Ito T."/>
            <person name="Fujiyama A."/>
            <person name="Inagaki F."/>
            <person name="Takami H."/>
        </authorList>
    </citation>
    <scope>NUCLEOTIDE SEQUENCE</scope>
    <source>
        <strain evidence="5">Expedition CK06-06</strain>
    </source>
</reference>
<dbReference type="PROSITE" id="PS51257">
    <property type="entry name" value="PROKAR_LIPOPROTEIN"/>
    <property type="match status" value="1"/>
</dbReference>
<feature type="domain" description="TNase-like" evidence="4">
    <location>
        <begin position="22"/>
        <end position="144"/>
    </location>
</feature>
<keyword evidence="1" id="KW-0540">Nuclease</keyword>
<gene>
    <name evidence="5" type="ORF">S01H1_33070</name>
</gene>
<evidence type="ECO:0000313" key="5">
    <source>
        <dbReference type="EMBL" id="GAG08195.1"/>
    </source>
</evidence>
<evidence type="ECO:0000256" key="2">
    <source>
        <dbReference type="ARBA" id="ARBA00022759"/>
    </source>
</evidence>
<organism evidence="5">
    <name type="scientific">marine sediment metagenome</name>
    <dbReference type="NCBI Taxonomy" id="412755"/>
    <lineage>
        <taxon>unclassified sequences</taxon>
        <taxon>metagenomes</taxon>
        <taxon>ecological metagenomes</taxon>
    </lineage>
</organism>
<comment type="caution">
    <text evidence="5">The sequence shown here is derived from an EMBL/GenBank/DDBJ whole genome shotgun (WGS) entry which is preliminary data.</text>
</comment>